<dbReference type="AlphaFoldDB" id="A0A7W5B721"/>
<dbReference type="EMBL" id="JACHXD010000001">
    <property type="protein sequence ID" value="MBB3117075.1"/>
    <property type="molecule type" value="Genomic_DNA"/>
</dbReference>
<gene>
    <name evidence="1" type="ORF">FHS03_000094</name>
</gene>
<dbReference type="CDD" id="cd02440">
    <property type="entry name" value="AdoMet_MTases"/>
    <property type="match status" value="1"/>
</dbReference>
<dbReference type="SUPFAM" id="SSF53335">
    <property type="entry name" value="S-adenosyl-L-methionine-dependent methyltransferases"/>
    <property type="match status" value="1"/>
</dbReference>
<dbReference type="GO" id="GO:0032259">
    <property type="term" value="P:methylation"/>
    <property type="evidence" value="ECO:0007669"/>
    <property type="project" value="UniProtKB-KW"/>
</dbReference>
<reference evidence="1 2" key="1">
    <citation type="submission" date="2020-08" db="EMBL/GenBank/DDBJ databases">
        <title>Genomic Encyclopedia of Type Strains, Phase III (KMG-III): the genomes of soil and plant-associated and newly described type strains.</title>
        <authorList>
            <person name="Whitman W."/>
        </authorList>
    </citation>
    <scope>NUCLEOTIDE SEQUENCE [LARGE SCALE GENOMIC DNA]</scope>
    <source>
        <strain evidence="1 2">CECT 8897</strain>
    </source>
</reference>
<keyword evidence="1" id="KW-0808">Transferase</keyword>
<sequence length="236" mass="25680">MPDATHDSPYGDFPRSEMRAFVPASAHCVLDVGCHTGAFGLGLKQRGVATVWGVEANPATAAIAARRLDKVIPGYFTGAEVPDDFFDAIVFNDVLEHMPDPAVILRAAAPKLKAGGVVVASIPNVRHIDNLVHMLKEKDFRYEPAGVRDATHLRFYTLKSIPRLFEQAGYAVEKLEGINESWWTPSLLRRLAFRFFSGYFADTRFIQFAVVARPVAAAVSGSGAATHAPREQAATA</sequence>
<dbReference type="RefSeq" id="WP_183439078.1">
    <property type="nucleotide sequence ID" value="NZ_JACHXD010000001.1"/>
</dbReference>
<dbReference type="GO" id="GO:0008168">
    <property type="term" value="F:methyltransferase activity"/>
    <property type="evidence" value="ECO:0007669"/>
    <property type="project" value="UniProtKB-KW"/>
</dbReference>
<name>A0A7W5B721_9BURK</name>
<dbReference type="Proteomes" id="UP000541535">
    <property type="component" value="Unassembled WGS sequence"/>
</dbReference>
<comment type="caution">
    <text evidence="1">The sequence shown here is derived from an EMBL/GenBank/DDBJ whole genome shotgun (WGS) entry which is preliminary data.</text>
</comment>
<keyword evidence="1" id="KW-0489">Methyltransferase</keyword>
<protein>
    <submittedName>
        <fullName evidence="1">2-polyprenyl-3-methyl-5-hydroxy-6-metoxy-1, 4-benzoquinol methylase</fullName>
    </submittedName>
</protein>
<dbReference type="Pfam" id="PF13489">
    <property type="entry name" value="Methyltransf_23"/>
    <property type="match status" value="1"/>
</dbReference>
<evidence type="ECO:0000313" key="2">
    <source>
        <dbReference type="Proteomes" id="UP000541535"/>
    </source>
</evidence>
<dbReference type="Gene3D" id="3.40.50.150">
    <property type="entry name" value="Vaccinia Virus protein VP39"/>
    <property type="match status" value="1"/>
</dbReference>
<dbReference type="PANTHER" id="PTHR43861">
    <property type="entry name" value="TRANS-ACONITATE 2-METHYLTRANSFERASE-RELATED"/>
    <property type="match status" value="1"/>
</dbReference>
<proteinExistence type="predicted"/>
<dbReference type="InterPro" id="IPR029063">
    <property type="entry name" value="SAM-dependent_MTases_sf"/>
</dbReference>
<organism evidence="1 2">
    <name type="scientific">Pseudoduganella violacea</name>
    <dbReference type="NCBI Taxonomy" id="1715466"/>
    <lineage>
        <taxon>Bacteria</taxon>
        <taxon>Pseudomonadati</taxon>
        <taxon>Pseudomonadota</taxon>
        <taxon>Betaproteobacteria</taxon>
        <taxon>Burkholderiales</taxon>
        <taxon>Oxalobacteraceae</taxon>
        <taxon>Telluria group</taxon>
        <taxon>Pseudoduganella</taxon>
    </lineage>
</organism>
<accession>A0A7W5B721</accession>
<evidence type="ECO:0000313" key="1">
    <source>
        <dbReference type="EMBL" id="MBB3117075.1"/>
    </source>
</evidence>
<keyword evidence="2" id="KW-1185">Reference proteome</keyword>